<evidence type="ECO:0000313" key="2">
    <source>
        <dbReference type="EMBL" id="KAB1213288.1"/>
    </source>
</evidence>
<comment type="caution">
    <text evidence="2">The sequence shown here is derived from an EMBL/GenBank/DDBJ whole genome shotgun (WGS) entry which is preliminary data.</text>
</comment>
<feature type="region of interest" description="Disordered" evidence="1">
    <location>
        <begin position="57"/>
        <end position="81"/>
    </location>
</feature>
<dbReference type="AlphaFoldDB" id="A0A6A1VNE2"/>
<proteinExistence type="predicted"/>
<sequence>MFGKWKAKFVIFDKMPRYSLARQRNIIMACAAVHNFLIQAGDPEAFIPDYEDLVTENVDNGSSSGTGSRSTSHTFDEHSSAVMSARRAQITEAMWPGATN</sequence>
<keyword evidence="3" id="KW-1185">Reference proteome</keyword>
<evidence type="ECO:0000313" key="3">
    <source>
        <dbReference type="Proteomes" id="UP000516437"/>
    </source>
</evidence>
<protein>
    <recommendedName>
        <fullName evidence="4">DDE Tnp4 domain-containing protein</fullName>
    </recommendedName>
</protein>
<feature type="compositionally biased region" description="Low complexity" evidence="1">
    <location>
        <begin position="61"/>
        <end position="73"/>
    </location>
</feature>
<name>A0A6A1VNE2_9ROSI</name>
<dbReference type="EMBL" id="RXIC02000023">
    <property type="protein sequence ID" value="KAB1213288.1"/>
    <property type="molecule type" value="Genomic_DNA"/>
</dbReference>
<dbReference type="Proteomes" id="UP000516437">
    <property type="component" value="Chromosome 5"/>
</dbReference>
<dbReference type="OrthoDB" id="1681765at2759"/>
<organism evidence="2 3">
    <name type="scientific">Morella rubra</name>
    <name type="common">Chinese bayberry</name>
    <dbReference type="NCBI Taxonomy" id="262757"/>
    <lineage>
        <taxon>Eukaryota</taxon>
        <taxon>Viridiplantae</taxon>
        <taxon>Streptophyta</taxon>
        <taxon>Embryophyta</taxon>
        <taxon>Tracheophyta</taxon>
        <taxon>Spermatophyta</taxon>
        <taxon>Magnoliopsida</taxon>
        <taxon>eudicotyledons</taxon>
        <taxon>Gunneridae</taxon>
        <taxon>Pentapetalae</taxon>
        <taxon>rosids</taxon>
        <taxon>fabids</taxon>
        <taxon>Fagales</taxon>
        <taxon>Myricaceae</taxon>
        <taxon>Morella</taxon>
    </lineage>
</organism>
<accession>A0A6A1VNE2</accession>
<evidence type="ECO:0000256" key="1">
    <source>
        <dbReference type="SAM" id="MobiDB-lite"/>
    </source>
</evidence>
<reference evidence="2 3" key="1">
    <citation type="journal article" date="2019" name="Plant Biotechnol. J.">
        <title>The red bayberry genome and genetic basis of sex determination.</title>
        <authorList>
            <person name="Jia H.M."/>
            <person name="Jia H.J."/>
            <person name="Cai Q.L."/>
            <person name="Wang Y."/>
            <person name="Zhao H.B."/>
            <person name="Yang W.F."/>
            <person name="Wang G.Y."/>
            <person name="Li Y.H."/>
            <person name="Zhan D.L."/>
            <person name="Shen Y.T."/>
            <person name="Niu Q.F."/>
            <person name="Chang L."/>
            <person name="Qiu J."/>
            <person name="Zhao L."/>
            <person name="Xie H.B."/>
            <person name="Fu W.Y."/>
            <person name="Jin J."/>
            <person name="Li X.W."/>
            <person name="Jiao Y."/>
            <person name="Zhou C.C."/>
            <person name="Tu T."/>
            <person name="Chai C.Y."/>
            <person name="Gao J.L."/>
            <person name="Fan L.J."/>
            <person name="van de Weg E."/>
            <person name="Wang J.Y."/>
            <person name="Gao Z.S."/>
        </authorList>
    </citation>
    <scope>NUCLEOTIDE SEQUENCE [LARGE SCALE GENOMIC DNA]</scope>
    <source>
        <tissue evidence="2">Leaves</tissue>
    </source>
</reference>
<gene>
    <name evidence="2" type="ORF">CJ030_MR5G009617</name>
</gene>
<evidence type="ECO:0008006" key="4">
    <source>
        <dbReference type="Google" id="ProtNLM"/>
    </source>
</evidence>